<feature type="signal peptide" evidence="2">
    <location>
        <begin position="1"/>
        <end position="19"/>
    </location>
</feature>
<evidence type="ECO:0000256" key="1">
    <source>
        <dbReference type="SAM" id="MobiDB-lite"/>
    </source>
</evidence>
<dbReference type="OMA" id="YISHARP"/>
<feature type="chain" id="PRO_5035327116" evidence="2">
    <location>
        <begin position="20"/>
        <end position="293"/>
    </location>
</feature>
<accession>A0A8I6RUS3</accession>
<evidence type="ECO:0000313" key="4">
    <source>
        <dbReference type="Proteomes" id="UP000494040"/>
    </source>
</evidence>
<sequence>MINSRVVLLQVALWGCALGWGHVAPLALVGEKPLSVASTTVQVPLVLVPRDDLTLYSNVHINAVSRTQPLVSCSLNSYTLEATPAVRVFLKQPIVVQNEHALLPFPAQISVLHEGLRMSIPVGALIAPVPVGVEGPQVIRVMYAIPTAPLRLNYPFYGPVPYPFRPDYVDSAYGLKPNRPAGSPARPDKPANQFNELLGNKKPSGPLVTVLDFPSEIASPQTLYYQPPVESELGNRGPPEAVFPAGIVQSAQPRPSLQVFLNSKESPLLQSLRDEANLNKETHSHNSISVEAL</sequence>
<organism evidence="3 4">
    <name type="scientific">Cimex lectularius</name>
    <name type="common">Bed bug</name>
    <name type="synonym">Acanthia lectularia</name>
    <dbReference type="NCBI Taxonomy" id="79782"/>
    <lineage>
        <taxon>Eukaryota</taxon>
        <taxon>Metazoa</taxon>
        <taxon>Ecdysozoa</taxon>
        <taxon>Arthropoda</taxon>
        <taxon>Hexapoda</taxon>
        <taxon>Insecta</taxon>
        <taxon>Pterygota</taxon>
        <taxon>Neoptera</taxon>
        <taxon>Paraneoptera</taxon>
        <taxon>Hemiptera</taxon>
        <taxon>Heteroptera</taxon>
        <taxon>Panheteroptera</taxon>
        <taxon>Cimicomorpha</taxon>
        <taxon>Cimicidae</taxon>
        <taxon>Cimex</taxon>
    </lineage>
</organism>
<gene>
    <name evidence="3" type="primary">106667661</name>
</gene>
<proteinExistence type="predicted"/>
<evidence type="ECO:0000313" key="3">
    <source>
        <dbReference type="EnsemblMetazoa" id="XP_014251229.1"/>
    </source>
</evidence>
<reference evidence="3" key="1">
    <citation type="submission" date="2022-01" db="UniProtKB">
        <authorList>
            <consortium name="EnsemblMetazoa"/>
        </authorList>
    </citation>
    <scope>IDENTIFICATION</scope>
</reference>
<evidence type="ECO:0000256" key="2">
    <source>
        <dbReference type="SAM" id="SignalP"/>
    </source>
</evidence>
<dbReference type="KEGG" id="clec:106667661"/>
<name>A0A8I6RUS3_CIMLE</name>
<dbReference type="AlphaFoldDB" id="A0A8I6RUS3"/>
<protein>
    <submittedName>
        <fullName evidence="3">Uncharacterized protein</fullName>
    </submittedName>
</protein>
<dbReference type="OrthoDB" id="6816087at2759"/>
<keyword evidence="2" id="KW-0732">Signal</keyword>
<dbReference type="EnsemblMetazoa" id="XM_014395743.2">
    <property type="protein sequence ID" value="XP_014251229.1"/>
    <property type="gene ID" value="LOC106667661"/>
</dbReference>
<feature type="region of interest" description="Disordered" evidence="1">
    <location>
        <begin position="175"/>
        <end position="200"/>
    </location>
</feature>
<keyword evidence="4" id="KW-1185">Reference proteome</keyword>
<dbReference type="Proteomes" id="UP000494040">
    <property type="component" value="Unassembled WGS sequence"/>
</dbReference>